<keyword evidence="3" id="KW-1185">Reference proteome</keyword>
<organism evidence="2 3">
    <name type="scientific">Paenibacillus residui</name>
    <dbReference type="NCBI Taxonomy" id="629724"/>
    <lineage>
        <taxon>Bacteria</taxon>
        <taxon>Bacillati</taxon>
        <taxon>Bacillota</taxon>
        <taxon>Bacilli</taxon>
        <taxon>Bacillales</taxon>
        <taxon>Paenibacillaceae</taxon>
        <taxon>Paenibacillus</taxon>
    </lineage>
</organism>
<feature type="transmembrane region" description="Helical" evidence="1">
    <location>
        <begin position="12"/>
        <end position="32"/>
    </location>
</feature>
<feature type="transmembrane region" description="Helical" evidence="1">
    <location>
        <begin position="52"/>
        <end position="72"/>
    </location>
</feature>
<feature type="transmembrane region" description="Helical" evidence="1">
    <location>
        <begin position="84"/>
        <end position="104"/>
    </location>
</feature>
<feature type="transmembrane region" description="Helical" evidence="1">
    <location>
        <begin position="116"/>
        <end position="140"/>
    </location>
</feature>
<keyword evidence="1" id="KW-0812">Transmembrane</keyword>
<gene>
    <name evidence="2" type="ORF">ACFQ03_24270</name>
</gene>
<feature type="transmembrane region" description="Helical" evidence="1">
    <location>
        <begin position="152"/>
        <end position="172"/>
    </location>
</feature>
<evidence type="ECO:0000313" key="2">
    <source>
        <dbReference type="EMBL" id="MFD0872241.1"/>
    </source>
</evidence>
<keyword evidence="1" id="KW-0472">Membrane</keyword>
<dbReference type="Proteomes" id="UP001597120">
    <property type="component" value="Unassembled WGS sequence"/>
</dbReference>
<name>A0ABW3DI17_9BACL</name>
<dbReference type="RefSeq" id="WP_144940499.1">
    <property type="nucleotide sequence ID" value="NZ_JBHTIU010000104.1"/>
</dbReference>
<reference evidence="3" key="1">
    <citation type="journal article" date="2019" name="Int. J. Syst. Evol. Microbiol.">
        <title>The Global Catalogue of Microorganisms (GCM) 10K type strain sequencing project: providing services to taxonomists for standard genome sequencing and annotation.</title>
        <authorList>
            <consortium name="The Broad Institute Genomics Platform"/>
            <consortium name="The Broad Institute Genome Sequencing Center for Infectious Disease"/>
            <person name="Wu L."/>
            <person name="Ma J."/>
        </authorList>
    </citation>
    <scope>NUCLEOTIDE SEQUENCE [LARGE SCALE GENOMIC DNA]</scope>
    <source>
        <strain evidence="3">CCUG 57263</strain>
    </source>
</reference>
<evidence type="ECO:0000313" key="3">
    <source>
        <dbReference type="Proteomes" id="UP001597120"/>
    </source>
</evidence>
<protein>
    <submittedName>
        <fullName evidence="2">QueT transporter family protein</fullName>
    </submittedName>
</protein>
<dbReference type="EMBL" id="JBHTIU010000104">
    <property type="protein sequence ID" value="MFD0872241.1"/>
    <property type="molecule type" value="Genomic_DNA"/>
</dbReference>
<comment type="caution">
    <text evidence="2">The sequence shown here is derived from an EMBL/GenBank/DDBJ whole genome shotgun (WGS) entry which is preliminary data.</text>
</comment>
<sequence>MFAAIFRRKWTTVDYVLVVVLAALYAVALMTLANIKLIPSVPVRPANALQPVFGMLFGLPGCLGLAFGNLINDLIIGDPLPHKLIVGFIINFLGGFLGLLFVSHPLLKTIRSVVEYYFFVVILASGIIAGSIWVNVLLGFTPVEIATAFTPIVFANQAIATGVLGPVLLRLLHPFVKRAGLYRGLPIRTSGSTVNNQGVNNA</sequence>
<keyword evidence="1" id="KW-1133">Transmembrane helix</keyword>
<proteinExistence type="predicted"/>
<accession>A0ABW3DI17</accession>
<evidence type="ECO:0000256" key="1">
    <source>
        <dbReference type="SAM" id="Phobius"/>
    </source>
</evidence>